<protein>
    <submittedName>
        <fullName evidence="10">MFS transporter</fullName>
    </submittedName>
</protein>
<evidence type="ECO:0000313" key="11">
    <source>
        <dbReference type="Proteomes" id="UP000249304"/>
    </source>
</evidence>
<evidence type="ECO:0000313" key="10">
    <source>
        <dbReference type="EMBL" id="PZG22760.1"/>
    </source>
</evidence>
<dbReference type="AlphaFoldDB" id="A0A2W2FBC2"/>
<dbReference type="Gene3D" id="1.20.1250.20">
    <property type="entry name" value="MFS general substrate transporter like domains"/>
    <property type="match status" value="2"/>
</dbReference>
<feature type="transmembrane region" description="Helical" evidence="8">
    <location>
        <begin position="208"/>
        <end position="230"/>
    </location>
</feature>
<dbReference type="SUPFAM" id="SSF103473">
    <property type="entry name" value="MFS general substrate transporter"/>
    <property type="match status" value="1"/>
</dbReference>
<evidence type="ECO:0000256" key="4">
    <source>
        <dbReference type="ARBA" id="ARBA00022692"/>
    </source>
</evidence>
<dbReference type="OrthoDB" id="3768022at2"/>
<dbReference type="InterPro" id="IPR036259">
    <property type="entry name" value="MFS_trans_sf"/>
</dbReference>
<dbReference type="EMBL" id="POUD01000006">
    <property type="protein sequence ID" value="PZG22760.1"/>
    <property type="molecule type" value="Genomic_DNA"/>
</dbReference>
<dbReference type="PROSITE" id="PS50850">
    <property type="entry name" value="MFS"/>
    <property type="match status" value="1"/>
</dbReference>
<feature type="transmembrane region" description="Helical" evidence="8">
    <location>
        <begin position="299"/>
        <end position="320"/>
    </location>
</feature>
<keyword evidence="5 8" id="KW-1133">Transmembrane helix</keyword>
<keyword evidence="6 8" id="KW-0472">Membrane</keyword>
<gene>
    <name evidence="10" type="ORF">C1J01_02665</name>
</gene>
<evidence type="ECO:0000256" key="5">
    <source>
        <dbReference type="ARBA" id="ARBA00022989"/>
    </source>
</evidence>
<feature type="region of interest" description="Disordered" evidence="7">
    <location>
        <begin position="38"/>
        <end position="65"/>
    </location>
</feature>
<comment type="caution">
    <text evidence="10">The sequence shown here is derived from an EMBL/GenBank/DDBJ whole genome shotgun (WGS) entry which is preliminary data.</text>
</comment>
<keyword evidence="4 8" id="KW-0812">Transmembrane</keyword>
<feature type="transmembrane region" description="Helical" evidence="8">
    <location>
        <begin position="362"/>
        <end position="380"/>
    </location>
</feature>
<keyword evidence="3" id="KW-1003">Cell membrane</keyword>
<dbReference type="PANTHER" id="PTHR43045">
    <property type="entry name" value="SHIKIMATE TRANSPORTER"/>
    <property type="match status" value="1"/>
</dbReference>
<feature type="transmembrane region" description="Helical" evidence="8">
    <location>
        <begin position="386"/>
        <end position="412"/>
    </location>
</feature>
<organism evidence="10 11">
    <name type="scientific">Nonomuraea aridisoli</name>
    <dbReference type="NCBI Taxonomy" id="2070368"/>
    <lineage>
        <taxon>Bacteria</taxon>
        <taxon>Bacillati</taxon>
        <taxon>Actinomycetota</taxon>
        <taxon>Actinomycetes</taxon>
        <taxon>Streptosporangiales</taxon>
        <taxon>Streptosporangiaceae</taxon>
        <taxon>Nonomuraea</taxon>
    </lineage>
</organism>
<dbReference type="InterPro" id="IPR005828">
    <property type="entry name" value="MFS_sugar_transport-like"/>
</dbReference>
<proteinExistence type="predicted"/>
<feature type="transmembrane region" description="Helical" evidence="8">
    <location>
        <begin position="85"/>
        <end position="101"/>
    </location>
</feature>
<dbReference type="Pfam" id="PF00083">
    <property type="entry name" value="Sugar_tr"/>
    <property type="match status" value="1"/>
</dbReference>
<dbReference type="GO" id="GO:0005886">
    <property type="term" value="C:plasma membrane"/>
    <property type="evidence" value="ECO:0007669"/>
    <property type="project" value="UniProtKB-SubCell"/>
</dbReference>
<dbReference type="GO" id="GO:0022857">
    <property type="term" value="F:transmembrane transporter activity"/>
    <property type="evidence" value="ECO:0007669"/>
    <property type="project" value="InterPro"/>
</dbReference>
<evidence type="ECO:0000256" key="7">
    <source>
        <dbReference type="SAM" id="MobiDB-lite"/>
    </source>
</evidence>
<evidence type="ECO:0000259" key="9">
    <source>
        <dbReference type="PROSITE" id="PS50850"/>
    </source>
</evidence>
<dbReference type="Pfam" id="PF07690">
    <property type="entry name" value="MFS_1"/>
    <property type="match status" value="1"/>
</dbReference>
<evidence type="ECO:0000256" key="3">
    <source>
        <dbReference type="ARBA" id="ARBA00022475"/>
    </source>
</evidence>
<dbReference type="InterPro" id="IPR020846">
    <property type="entry name" value="MFS_dom"/>
</dbReference>
<feature type="transmembrane region" description="Helical" evidence="8">
    <location>
        <begin position="332"/>
        <end position="350"/>
    </location>
</feature>
<dbReference type="Proteomes" id="UP000249304">
    <property type="component" value="Unassembled WGS sequence"/>
</dbReference>
<reference evidence="10 11" key="1">
    <citation type="submission" date="2018-01" db="EMBL/GenBank/DDBJ databases">
        <title>Draft genome sequence of Nonomuraea sp. KC333.</title>
        <authorList>
            <person name="Sahin N."/>
            <person name="Saygin H."/>
            <person name="Ay H."/>
        </authorList>
    </citation>
    <scope>NUCLEOTIDE SEQUENCE [LARGE SCALE GENOMIC DNA]</scope>
    <source>
        <strain evidence="10 11">KC333</strain>
    </source>
</reference>
<accession>A0A2W2FBC2</accession>
<evidence type="ECO:0000256" key="2">
    <source>
        <dbReference type="ARBA" id="ARBA00022448"/>
    </source>
</evidence>
<feature type="domain" description="Major facilitator superfamily (MFS) profile" evidence="9">
    <location>
        <begin position="70"/>
        <end position="484"/>
    </location>
</feature>
<feature type="transmembrane region" description="Helical" evidence="8">
    <location>
        <begin position="143"/>
        <end position="164"/>
    </location>
</feature>
<evidence type="ECO:0000256" key="1">
    <source>
        <dbReference type="ARBA" id="ARBA00004651"/>
    </source>
</evidence>
<feature type="transmembrane region" description="Helical" evidence="8">
    <location>
        <begin position="458"/>
        <end position="479"/>
    </location>
</feature>
<dbReference type="InterPro" id="IPR011701">
    <property type="entry name" value="MFS"/>
</dbReference>
<keyword evidence="11" id="KW-1185">Reference proteome</keyword>
<keyword evidence="2" id="KW-0813">Transport</keyword>
<feature type="transmembrane region" description="Helical" evidence="8">
    <location>
        <begin position="242"/>
        <end position="261"/>
    </location>
</feature>
<dbReference type="CDD" id="cd17369">
    <property type="entry name" value="MFS_ShiA_like"/>
    <property type="match status" value="1"/>
</dbReference>
<comment type="subcellular location">
    <subcellularLocation>
        <location evidence="1">Cell membrane</location>
        <topology evidence="1">Multi-pass membrane protein</topology>
    </subcellularLocation>
</comment>
<evidence type="ECO:0000256" key="6">
    <source>
        <dbReference type="ARBA" id="ARBA00023136"/>
    </source>
</evidence>
<evidence type="ECO:0000256" key="8">
    <source>
        <dbReference type="SAM" id="Phobius"/>
    </source>
</evidence>
<feature type="transmembrane region" description="Helical" evidence="8">
    <location>
        <begin position="424"/>
        <end position="446"/>
    </location>
</feature>
<name>A0A2W2FBC2_9ACTN</name>
<dbReference type="PANTHER" id="PTHR43045:SF1">
    <property type="entry name" value="SHIKIMATE TRANSPORTER"/>
    <property type="match status" value="1"/>
</dbReference>
<sequence length="501" mass="53378">MTARGAVRRPGPLTAAARPCSIAATLINYLVRKTQVNGASGAAGPRSPRRATVTDSSPDTPLSRGTPRKAAVAAWIGSALEYYDFFIYGSAAALIFSRVFFDDSDPATATLQSLASFGVAYAARPVGAFILGHVGDRFGRKKIMVFTLVLMGVSTFLIGCLPTRDQIGNLAPTLLVLLRILQGLSAAGEQASANSMTLEHSPADRRGYFTSFTLNGTQFGQILATFVFIPVAALPEEQLLSWGWRVPFWLSVAVAVVGWIIRRRLEETPAFEEEVARGTVPRMPLAVLFRDHWRSVVRVVCAALIATVSTIFTVWALNYATSDEIGLDNATMLWVSIAANAVALVAIPLWARLSDRIGRKPVFLVGAIGSPIMIFAYLAAINSRNYALVFLVGILTLGVVYSASNGIWPALYGEMFSTKVRLSGMAIGTQIGFAVAGFAVASAAGIVSPEGWLGLQGWVGVGIFTAILCAISAVAVATARETYRVPTERLGLPATREEAAA</sequence>